<evidence type="ECO:0000313" key="2">
    <source>
        <dbReference type="EMBL" id="SOQ49276.1"/>
    </source>
</evidence>
<organism evidence="2">
    <name type="scientific">Spodoptera frugiperda</name>
    <name type="common">Fall armyworm</name>
    <dbReference type="NCBI Taxonomy" id="7108"/>
    <lineage>
        <taxon>Eukaryota</taxon>
        <taxon>Metazoa</taxon>
        <taxon>Ecdysozoa</taxon>
        <taxon>Arthropoda</taxon>
        <taxon>Hexapoda</taxon>
        <taxon>Insecta</taxon>
        <taxon>Pterygota</taxon>
        <taxon>Neoptera</taxon>
        <taxon>Endopterygota</taxon>
        <taxon>Lepidoptera</taxon>
        <taxon>Glossata</taxon>
        <taxon>Ditrysia</taxon>
        <taxon>Noctuoidea</taxon>
        <taxon>Noctuidae</taxon>
        <taxon>Amphipyrinae</taxon>
        <taxon>Spodoptera</taxon>
    </lineage>
</organism>
<gene>
    <name evidence="2" type="ORF">SFRICE_021729</name>
</gene>
<evidence type="ECO:0000256" key="1">
    <source>
        <dbReference type="SAM" id="MobiDB-lite"/>
    </source>
</evidence>
<dbReference type="AlphaFoldDB" id="A0A2H1W8K6"/>
<reference evidence="2" key="1">
    <citation type="submission" date="2016-07" db="EMBL/GenBank/DDBJ databases">
        <authorList>
            <person name="Bretaudeau A."/>
        </authorList>
    </citation>
    <scope>NUCLEOTIDE SEQUENCE</scope>
    <source>
        <strain evidence="2">Rice</strain>
        <tissue evidence="2">Whole body</tissue>
    </source>
</reference>
<feature type="compositionally biased region" description="Basic and acidic residues" evidence="1">
    <location>
        <begin position="34"/>
        <end position="53"/>
    </location>
</feature>
<feature type="region of interest" description="Disordered" evidence="1">
    <location>
        <begin position="34"/>
        <end position="60"/>
    </location>
</feature>
<protein>
    <submittedName>
        <fullName evidence="2">SFRICE_021729</fullName>
    </submittedName>
</protein>
<sequence>MASLLSNRRKLELRIFLAQLHSLVSCDVTSRVKANGDGRSAERNRYLKVERSAKSGQSTV</sequence>
<accession>A0A2H1W8K6</accession>
<proteinExistence type="predicted"/>
<name>A0A2H1W8K6_SPOFR</name>
<dbReference type="EMBL" id="ODYU01006956">
    <property type="protein sequence ID" value="SOQ49276.1"/>
    <property type="molecule type" value="Genomic_DNA"/>
</dbReference>